<organism evidence="2 4">
    <name type="scientific">Aspergillus hiratsukae</name>
    <dbReference type="NCBI Taxonomy" id="1194566"/>
    <lineage>
        <taxon>Eukaryota</taxon>
        <taxon>Fungi</taxon>
        <taxon>Dikarya</taxon>
        <taxon>Ascomycota</taxon>
        <taxon>Pezizomycotina</taxon>
        <taxon>Eurotiomycetes</taxon>
        <taxon>Eurotiomycetidae</taxon>
        <taxon>Eurotiales</taxon>
        <taxon>Aspergillaceae</taxon>
        <taxon>Aspergillus</taxon>
        <taxon>Aspergillus subgen. Fumigati</taxon>
    </lineage>
</organism>
<dbReference type="Proteomes" id="UP000662466">
    <property type="component" value="Unassembled WGS sequence"/>
</dbReference>
<name>A0A8H6Q236_9EURO</name>
<dbReference type="EMBL" id="JACBAD010001995">
    <property type="protein sequence ID" value="KAF7125141.1"/>
    <property type="molecule type" value="Genomic_DNA"/>
</dbReference>
<reference evidence="2" key="1">
    <citation type="submission" date="2020-06" db="EMBL/GenBank/DDBJ databases">
        <title>Draft genome sequences of strains closely related to Aspergillus parafelis and Aspergillus hiratsukae.</title>
        <authorList>
            <person name="Dos Santos R.A.C."/>
            <person name="Rivero-Menendez O."/>
            <person name="Steenwyk J.L."/>
            <person name="Mead M.E."/>
            <person name="Goldman G.H."/>
            <person name="Alastruey-Izquierdo A."/>
            <person name="Rokas A."/>
        </authorList>
    </citation>
    <scope>NUCLEOTIDE SEQUENCE</scope>
    <source>
        <strain evidence="1">CNM-CM5793</strain>
        <strain evidence="2">CNM-CM6106</strain>
    </source>
</reference>
<accession>A0A8H6Q236</accession>
<dbReference type="Proteomes" id="UP000630445">
    <property type="component" value="Unassembled WGS sequence"/>
</dbReference>
<dbReference type="AlphaFoldDB" id="A0A8H6Q236"/>
<keyword evidence="3" id="KW-1185">Reference proteome</keyword>
<evidence type="ECO:0008006" key="5">
    <source>
        <dbReference type="Google" id="ProtNLM"/>
    </source>
</evidence>
<dbReference type="OrthoDB" id="66510at2759"/>
<comment type="caution">
    <text evidence="2">The sequence shown here is derived from an EMBL/GenBank/DDBJ whole genome shotgun (WGS) entry which is preliminary data.</text>
</comment>
<protein>
    <recommendedName>
        <fullName evidence="5">RAVE subunit 2/Rogdi</fullName>
    </recommendedName>
</protein>
<evidence type="ECO:0000313" key="2">
    <source>
        <dbReference type="EMBL" id="KAF7164332.1"/>
    </source>
</evidence>
<dbReference type="InterPro" id="IPR028241">
    <property type="entry name" value="RAVE2/Rogdi"/>
</dbReference>
<dbReference type="PANTHER" id="PTHR13618">
    <property type="entry name" value="LEUCINE ZIPPER CONTAINING TRANSCRIPTION FACTOR LZF1"/>
    <property type="match status" value="1"/>
</dbReference>
<sequence length="332" mass="36825">MATWAYPPLPPDSLEREADSALARELEWLLRSLQDSLAALREGLRDCAALLAPKEPGSTLVLSSLRSESVKGFVTRVGTKVVKGDIQLRLSSLASARGTPTTRLCLSNAPGAPELVLKQLSSVRDLINQSLDVVDVSTWTGDPLDASFIFGQLHLLHETITEARHMLKGESENVQGQWWETSVEENVSHSNYRPLVVMSVLMDYKMFDPPLPPDLSFHLSIADSALVLYLRTLETTAPSAHAPTAFATDISLTGFNIRDRLFGPRHRPHDEMGDVFVWKGEEVKVKEKIRVESQDPSLMAVMAKLTALEHEVMKWLSSLKVLMGTEDTDSER</sequence>
<dbReference type="Pfam" id="PF10259">
    <property type="entry name" value="Rogdi_lz"/>
    <property type="match status" value="1"/>
</dbReference>
<dbReference type="EMBL" id="JACBAF010002192">
    <property type="protein sequence ID" value="KAF7164332.1"/>
    <property type="molecule type" value="Genomic_DNA"/>
</dbReference>
<proteinExistence type="predicted"/>
<evidence type="ECO:0000313" key="3">
    <source>
        <dbReference type="Proteomes" id="UP000630445"/>
    </source>
</evidence>
<gene>
    <name evidence="1" type="ORF">CNMCM5793_001250</name>
    <name evidence="2" type="ORF">CNMCM6106_000868</name>
</gene>
<evidence type="ECO:0000313" key="1">
    <source>
        <dbReference type="EMBL" id="KAF7125141.1"/>
    </source>
</evidence>
<dbReference type="PANTHER" id="PTHR13618:SF1">
    <property type="entry name" value="PROTEIN ROGDI HOMOLOG"/>
    <property type="match status" value="1"/>
</dbReference>
<dbReference type="GO" id="GO:0043291">
    <property type="term" value="C:RAVE complex"/>
    <property type="evidence" value="ECO:0007669"/>
    <property type="project" value="TreeGrafter"/>
</dbReference>
<evidence type="ECO:0000313" key="4">
    <source>
        <dbReference type="Proteomes" id="UP000662466"/>
    </source>
</evidence>